<gene>
    <name evidence="1" type="ORF">NDU88_010717</name>
</gene>
<feature type="non-terminal residue" evidence="1">
    <location>
        <position position="109"/>
    </location>
</feature>
<protein>
    <submittedName>
        <fullName evidence="1">Uncharacterized protein</fullName>
    </submittedName>
</protein>
<reference evidence="1" key="1">
    <citation type="journal article" date="2022" name="bioRxiv">
        <title>Sequencing and chromosome-scale assembly of the giantPleurodeles waltlgenome.</title>
        <authorList>
            <person name="Brown T."/>
            <person name="Elewa A."/>
            <person name="Iarovenko S."/>
            <person name="Subramanian E."/>
            <person name="Araus A.J."/>
            <person name="Petzold A."/>
            <person name="Susuki M."/>
            <person name="Suzuki K.-i.T."/>
            <person name="Hayashi T."/>
            <person name="Toyoda A."/>
            <person name="Oliveira C."/>
            <person name="Osipova E."/>
            <person name="Leigh N.D."/>
            <person name="Simon A."/>
            <person name="Yun M.H."/>
        </authorList>
    </citation>
    <scope>NUCLEOTIDE SEQUENCE</scope>
    <source>
        <strain evidence="1">20211129_DDA</strain>
        <tissue evidence="1">Liver</tissue>
    </source>
</reference>
<organism evidence="1 2">
    <name type="scientific">Pleurodeles waltl</name>
    <name type="common">Iberian ribbed newt</name>
    <dbReference type="NCBI Taxonomy" id="8319"/>
    <lineage>
        <taxon>Eukaryota</taxon>
        <taxon>Metazoa</taxon>
        <taxon>Chordata</taxon>
        <taxon>Craniata</taxon>
        <taxon>Vertebrata</taxon>
        <taxon>Euteleostomi</taxon>
        <taxon>Amphibia</taxon>
        <taxon>Batrachia</taxon>
        <taxon>Caudata</taxon>
        <taxon>Salamandroidea</taxon>
        <taxon>Salamandridae</taxon>
        <taxon>Pleurodelinae</taxon>
        <taxon>Pleurodeles</taxon>
    </lineage>
</organism>
<dbReference type="AlphaFoldDB" id="A0AAV7R142"/>
<sequence>DKALLDASQEHVNNLASYFQQKALDIYLTFPCVMNQEQKVPNQKLMDPTILSDFPPISEDDVKRHLSTIKSGSLLDPAPRQVLSLGALVMVPIITNLINLSMASGVVPE</sequence>
<name>A0AAV7R142_PLEWA</name>
<proteinExistence type="predicted"/>
<comment type="caution">
    <text evidence="1">The sequence shown here is derived from an EMBL/GenBank/DDBJ whole genome shotgun (WGS) entry which is preliminary data.</text>
</comment>
<dbReference type="EMBL" id="JANPWB010000010">
    <property type="protein sequence ID" value="KAJ1144418.1"/>
    <property type="molecule type" value="Genomic_DNA"/>
</dbReference>
<accession>A0AAV7R142</accession>
<feature type="non-terminal residue" evidence="1">
    <location>
        <position position="1"/>
    </location>
</feature>
<keyword evidence="2" id="KW-1185">Reference proteome</keyword>
<dbReference type="Proteomes" id="UP001066276">
    <property type="component" value="Chromosome 6"/>
</dbReference>
<evidence type="ECO:0000313" key="2">
    <source>
        <dbReference type="Proteomes" id="UP001066276"/>
    </source>
</evidence>
<evidence type="ECO:0000313" key="1">
    <source>
        <dbReference type="EMBL" id="KAJ1144418.1"/>
    </source>
</evidence>